<dbReference type="Proteomes" id="UP000464317">
    <property type="component" value="Chromosome"/>
</dbReference>
<dbReference type="SUPFAM" id="SSF51261">
    <property type="entry name" value="Duplicated hybrid motif"/>
    <property type="match status" value="1"/>
</dbReference>
<name>A0A809RU26_9BACT</name>
<dbReference type="Gene3D" id="2.70.70.10">
    <property type="entry name" value="Glucose Permease (Domain IIA)"/>
    <property type="match status" value="1"/>
</dbReference>
<reference evidence="14 15" key="1">
    <citation type="submission" date="2020-01" db="EMBL/GenBank/DDBJ databases">
        <title>Complete genome sequence of Mycoplasma felis strain Myco-2.</title>
        <authorList>
            <person name="Kinoshita Y."/>
            <person name="Niwa H."/>
            <person name="Uchida-Fujii E."/>
            <person name="Nukada T."/>
        </authorList>
    </citation>
    <scope>NUCLEOTIDE SEQUENCE [LARGE SCALE GENOMIC DNA]</scope>
    <source>
        <strain evidence="14 15">Myco-2</strain>
    </source>
</reference>
<evidence type="ECO:0000256" key="5">
    <source>
        <dbReference type="ARBA" id="ARBA00022679"/>
    </source>
</evidence>
<keyword evidence="10" id="KW-0472">Membrane</keyword>
<evidence type="ECO:0000259" key="13">
    <source>
        <dbReference type="PROSITE" id="PS51098"/>
    </source>
</evidence>
<sequence length="281" mass="31558">MEINKTDMCECKPFFGCVCGHEVPKKVIDIVNAFGGIHNIVGFSNSVSELRYDLKNLSIVSKDDLIKQGATNITFFYDQNHIHVEFGDVVEELNFEIKKYSQILKKQEQNTQTNTTKETKNKTEFEIEKELEVLSLTNGKVIGLKELNDGIFSEGLVGNGFAIKMDTNQKSIDLVAPFDGKITNVPANKNQFIFKSNNGVELLVLIGLDSHKLNGIGFISKVQPNTEVKSNQVIMQIELEKFVKENIDTHLIITITSDSRLKNITQLESNSILGKKLFKLT</sequence>
<keyword evidence="9" id="KW-1133">Transmembrane helix</keyword>
<feature type="domain" description="PTS EIIA type-1" evidence="12">
    <location>
        <begin position="149"/>
        <end position="257"/>
    </location>
</feature>
<dbReference type="PROSITE" id="PS51098">
    <property type="entry name" value="PTS_EIIB_TYPE_1"/>
    <property type="match status" value="1"/>
</dbReference>
<organism evidence="14 15">
    <name type="scientific">Mycoplasmopsis felis</name>
    <dbReference type="NCBI Taxonomy" id="33923"/>
    <lineage>
        <taxon>Bacteria</taxon>
        <taxon>Bacillati</taxon>
        <taxon>Mycoplasmatota</taxon>
        <taxon>Mycoplasmoidales</taxon>
        <taxon>Metamycoplasmataceae</taxon>
        <taxon>Mycoplasmopsis</taxon>
    </lineage>
</organism>
<dbReference type="Gene3D" id="3.30.1360.60">
    <property type="entry name" value="Glucose permease domain IIB"/>
    <property type="match status" value="1"/>
</dbReference>
<dbReference type="GO" id="GO:0008982">
    <property type="term" value="F:protein-N(PI)-phosphohistidine-sugar phosphotransferase activity"/>
    <property type="evidence" value="ECO:0007669"/>
    <property type="project" value="InterPro"/>
</dbReference>
<dbReference type="InterPro" id="IPR050890">
    <property type="entry name" value="PTS_EIIA_component"/>
</dbReference>
<evidence type="ECO:0000256" key="3">
    <source>
        <dbReference type="ARBA" id="ARBA00022475"/>
    </source>
</evidence>
<keyword evidence="3" id="KW-1003">Cell membrane</keyword>
<dbReference type="RefSeq" id="WP_233091022.1">
    <property type="nucleotide sequence ID" value="NZ_AP022325.1"/>
</dbReference>
<dbReference type="InterPro" id="IPR011055">
    <property type="entry name" value="Dup_hybrid_motif"/>
</dbReference>
<keyword evidence="5" id="KW-0808">Transferase</keyword>
<evidence type="ECO:0000259" key="12">
    <source>
        <dbReference type="PROSITE" id="PS51093"/>
    </source>
</evidence>
<dbReference type="InterPro" id="IPR001127">
    <property type="entry name" value="PTS_EIIA_1_perm"/>
</dbReference>
<evidence type="ECO:0000256" key="11">
    <source>
        <dbReference type="PROSITE-ProRule" id="PRU00421"/>
    </source>
</evidence>
<evidence type="ECO:0000256" key="9">
    <source>
        <dbReference type="ARBA" id="ARBA00022989"/>
    </source>
</evidence>
<dbReference type="PROSITE" id="PS51093">
    <property type="entry name" value="PTS_EIIA_TYPE_1"/>
    <property type="match status" value="1"/>
</dbReference>
<gene>
    <name evidence="14" type="ORF">JPM2_2340</name>
</gene>
<keyword evidence="7" id="KW-0812">Transmembrane</keyword>
<evidence type="ECO:0000256" key="4">
    <source>
        <dbReference type="ARBA" id="ARBA00022597"/>
    </source>
</evidence>
<dbReference type="AlphaFoldDB" id="A0A809RU26"/>
<dbReference type="KEGG" id="mfel:JPM2_2340"/>
<comment type="caution">
    <text evidence="11">Lacks conserved residue(s) required for the propagation of feature annotation.</text>
</comment>
<dbReference type="PANTHER" id="PTHR45008:SF1">
    <property type="entry name" value="PTS SYSTEM GLUCOSE-SPECIFIC EIIA COMPONENT"/>
    <property type="match status" value="1"/>
</dbReference>
<keyword evidence="8" id="KW-0418">Kinase</keyword>
<dbReference type="GO" id="GO:0009401">
    <property type="term" value="P:phosphoenolpyruvate-dependent sugar phosphotransferase system"/>
    <property type="evidence" value="ECO:0007669"/>
    <property type="project" value="UniProtKB-KW"/>
</dbReference>
<comment type="subcellular location">
    <subcellularLocation>
        <location evidence="1">Cytoplasm</location>
    </subcellularLocation>
</comment>
<dbReference type="PANTHER" id="PTHR45008">
    <property type="entry name" value="PTS SYSTEM GLUCOSE-SPECIFIC EIIA COMPONENT"/>
    <property type="match status" value="1"/>
</dbReference>
<evidence type="ECO:0000313" key="15">
    <source>
        <dbReference type="Proteomes" id="UP000464317"/>
    </source>
</evidence>
<evidence type="ECO:0000256" key="6">
    <source>
        <dbReference type="ARBA" id="ARBA00022683"/>
    </source>
</evidence>
<keyword evidence="6" id="KW-0598">Phosphotransferase system</keyword>
<evidence type="ECO:0000256" key="1">
    <source>
        <dbReference type="ARBA" id="ARBA00004496"/>
    </source>
</evidence>
<dbReference type="InterPro" id="IPR001996">
    <property type="entry name" value="PTS_IIB_1"/>
</dbReference>
<dbReference type="GO" id="GO:0005737">
    <property type="term" value="C:cytoplasm"/>
    <property type="evidence" value="ECO:0007669"/>
    <property type="project" value="UniProtKB-SubCell"/>
</dbReference>
<evidence type="ECO:0000256" key="2">
    <source>
        <dbReference type="ARBA" id="ARBA00022448"/>
    </source>
</evidence>
<keyword evidence="4" id="KW-0762">Sugar transport</keyword>
<feature type="domain" description="PTS EIIB type-1" evidence="13">
    <location>
        <begin position="24"/>
        <end position="107"/>
    </location>
</feature>
<dbReference type="SUPFAM" id="SSF55604">
    <property type="entry name" value="Glucose permease domain IIB"/>
    <property type="match status" value="1"/>
</dbReference>
<dbReference type="InterPro" id="IPR036878">
    <property type="entry name" value="Glu_permease_IIB"/>
</dbReference>
<protein>
    <submittedName>
        <fullName evidence="14">Uncharacterized protein</fullName>
    </submittedName>
</protein>
<dbReference type="GO" id="GO:0016301">
    <property type="term" value="F:kinase activity"/>
    <property type="evidence" value="ECO:0007669"/>
    <property type="project" value="UniProtKB-KW"/>
</dbReference>
<keyword evidence="2" id="KW-0813">Transport</keyword>
<evidence type="ECO:0000313" key="14">
    <source>
        <dbReference type="EMBL" id="BBU47541.1"/>
    </source>
</evidence>
<proteinExistence type="predicted"/>
<evidence type="ECO:0000256" key="8">
    <source>
        <dbReference type="ARBA" id="ARBA00022777"/>
    </source>
</evidence>
<evidence type="ECO:0000256" key="10">
    <source>
        <dbReference type="ARBA" id="ARBA00023136"/>
    </source>
</evidence>
<evidence type="ECO:0000256" key="7">
    <source>
        <dbReference type="ARBA" id="ARBA00022692"/>
    </source>
</evidence>
<dbReference type="Pfam" id="PF00358">
    <property type="entry name" value="PTS_EIIA_1"/>
    <property type="match status" value="1"/>
</dbReference>
<dbReference type="EMBL" id="AP022325">
    <property type="protein sequence ID" value="BBU47541.1"/>
    <property type="molecule type" value="Genomic_DNA"/>
</dbReference>
<accession>A0A809RU26</accession>
<keyword evidence="15" id="KW-1185">Reference proteome</keyword>